<accession>A0ABM9AEF7</accession>
<comment type="caution">
    <text evidence="3">The sequence shown here is derived from an EMBL/GenBank/DDBJ whole genome shotgun (WGS) entry which is preliminary data.</text>
</comment>
<keyword evidence="2" id="KW-0479">Metal-binding</keyword>
<dbReference type="EMBL" id="CAKLPX010000001">
    <property type="protein sequence ID" value="CAH0991086.1"/>
    <property type="molecule type" value="Genomic_DNA"/>
</dbReference>
<dbReference type="InterPro" id="IPR002397">
    <property type="entry name" value="Cyt_P450_B"/>
</dbReference>
<evidence type="ECO:0000313" key="3">
    <source>
        <dbReference type="EMBL" id="CAH0991086.1"/>
    </source>
</evidence>
<dbReference type="InterPro" id="IPR001128">
    <property type="entry name" value="Cyt_P450"/>
</dbReference>
<dbReference type="Gene3D" id="1.10.630.10">
    <property type="entry name" value="Cytochrome P450"/>
    <property type="match status" value="1"/>
</dbReference>
<dbReference type="SUPFAM" id="SSF48264">
    <property type="entry name" value="Cytochrome P450"/>
    <property type="match status" value="1"/>
</dbReference>
<proteinExistence type="inferred from homology"/>
<dbReference type="PANTHER" id="PTHR46696:SF4">
    <property type="entry name" value="BIOTIN BIOSYNTHESIS CYTOCHROME P450"/>
    <property type="match status" value="1"/>
</dbReference>
<keyword evidence="2" id="KW-0408">Iron</keyword>
<sequence>MTTTELDVEQIDIYNPDNYIDGVPHAQFQTLRQQSPVHWHDHPDGGGFWVVSRHADVMAVSRDHQTFSAQEGFVLIDDLPEEVLPMVQGQLLGMDPPNHGPIRRAVISRFTSKMLAELEPKVREITRGILQAAHNKKDCNFVYDVAGELPTAVIGSMLDVPENMWHQMREWSDMQTSASDPDIGGTPEQVTQASIEMGTYGFELACQRKDQPGEDLISLLINVEVDGRKIDEAEFAGLFVQLAVAGNETTRALISTGMYQLIKHPELYQQLEADPSKLKPAIEEMLRWSCPLHHFRRTATTNCEIGGQQIAKGDKVVMLYSSANFDEQVFDRPEQFDIGRDSNPHMAFGHGIHLCLGANLARMETRIFFEEFFTHFKGIELTGEAKRIRSNLVNGFKEMPVRLIPR</sequence>
<dbReference type="RefSeq" id="WP_237443745.1">
    <property type="nucleotide sequence ID" value="NZ_CAKLPX010000001.1"/>
</dbReference>
<reference evidence="3" key="1">
    <citation type="submission" date="2021-12" db="EMBL/GenBank/DDBJ databases">
        <authorList>
            <person name="Rodrigo-Torres L."/>
            <person name="Arahal R. D."/>
            <person name="Lucena T."/>
        </authorList>
    </citation>
    <scope>NUCLEOTIDE SEQUENCE</scope>
    <source>
        <strain evidence="3">CECT 8267</strain>
    </source>
</reference>
<evidence type="ECO:0000256" key="2">
    <source>
        <dbReference type="RuleBase" id="RU000461"/>
    </source>
</evidence>
<dbReference type="Proteomes" id="UP000838100">
    <property type="component" value="Unassembled WGS sequence"/>
</dbReference>
<dbReference type="EC" id="1.14.15.29" evidence="3"/>
<name>A0ABM9AEF7_9GAMM</name>
<dbReference type="PROSITE" id="PS00086">
    <property type="entry name" value="CYTOCHROME_P450"/>
    <property type="match status" value="1"/>
</dbReference>
<dbReference type="CDD" id="cd11033">
    <property type="entry name" value="CYP142-like"/>
    <property type="match status" value="1"/>
</dbReference>
<keyword evidence="2 3" id="KW-0560">Oxidoreductase</keyword>
<dbReference type="PRINTS" id="PR00359">
    <property type="entry name" value="BP450"/>
</dbReference>
<evidence type="ECO:0000256" key="1">
    <source>
        <dbReference type="ARBA" id="ARBA00010617"/>
    </source>
</evidence>
<dbReference type="GO" id="GO:0036199">
    <property type="term" value="F:cholest-4-en-3-one 26-monooxygenase activity"/>
    <property type="evidence" value="ECO:0007669"/>
    <property type="project" value="UniProtKB-EC"/>
</dbReference>
<dbReference type="InterPro" id="IPR017972">
    <property type="entry name" value="Cyt_P450_CS"/>
</dbReference>
<evidence type="ECO:0000313" key="4">
    <source>
        <dbReference type="Proteomes" id="UP000838100"/>
    </source>
</evidence>
<gene>
    <name evidence="3" type="ORF">SIN8267_01187</name>
</gene>
<keyword evidence="4" id="KW-1185">Reference proteome</keyword>
<dbReference type="Pfam" id="PF00067">
    <property type="entry name" value="p450"/>
    <property type="match status" value="1"/>
</dbReference>
<comment type="similarity">
    <text evidence="1 2">Belongs to the cytochrome P450 family.</text>
</comment>
<protein>
    <submittedName>
        <fullName evidence="3">Steroid C26-monooxygenase</fullName>
        <ecNumber evidence="3">1.14.15.29</ecNumber>
    </submittedName>
</protein>
<dbReference type="InterPro" id="IPR036396">
    <property type="entry name" value="Cyt_P450_sf"/>
</dbReference>
<keyword evidence="2" id="KW-0349">Heme</keyword>
<organism evidence="3 4">
    <name type="scientific">Sinobacterium norvegicum</name>
    <dbReference type="NCBI Taxonomy" id="1641715"/>
    <lineage>
        <taxon>Bacteria</taxon>
        <taxon>Pseudomonadati</taxon>
        <taxon>Pseudomonadota</taxon>
        <taxon>Gammaproteobacteria</taxon>
        <taxon>Cellvibrionales</taxon>
        <taxon>Spongiibacteraceae</taxon>
        <taxon>Sinobacterium</taxon>
    </lineage>
</organism>
<keyword evidence="2" id="KW-0503">Monooxygenase</keyword>
<dbReference type="PANTHER" id="PTHR46696">
    <property type="entry name" value="P450, PUTATIVE (EUROFUNG)-RELATED"/>
    <property type="match status" value="1"/>
</dbReference>